<accession>A0A135YXD1</accession>
<dbReference type="RefSeq" id="WP_019595464.1">
    <property type="nucleotide sequence ID" value="NZ_FOVA01000016.1"/>
</dbReference>
<dbReference type="Gene3D" id="1.20.1440.230">
    <property type="entry name" value="NADH-ubiquinone oxidoreductase 51kDa subunit, iron-sulphur binding domain"/>
    <property type="match status" value="1"/>
</dbReference>
<dbReference type="Pfam" id="PF10589">
    <property type="entry name" value="NADH_4Fe-4S"/>
    <property type="match status" value="1"/>
</dbReference>
<dbReference type="PANTHER" id="PTHR42783:SF3">
    <property type="entry name" value="GLUTAMATE SYNTHASE [NADPH] SMALL CHAIN-RELATED"/>
    <property type="match status" value="1"/>
</dbReference>
<dbReference type="InterPro" id="IPR009051">
    <property type="entry name" value="Helical_ferredxn"/>
</dbReference>
<proteinExistence type="predicted"/>
<dbReference type="InterPro" id="IPR028261">
    <property type="entry name" value="DPD_II"/>
</dbReference>
<evidence type="ECO:0000259" key="1">
    <source>
        <dbReference type="SMART" id="SM00928"/>
    </source>
</evidence>
<reference evidence="3 5" key="2">
    <citation type="submission" date="2018-06" db="EMBL/GenBank/DDBJ databases">
        <authorList>
            <consortium name="Pathogen Informatics"/>
            <person name="Doyle S."/>
        </authorList>
    </citation>
    <scope>NUCLEOTIDE SEQUENCE [LARGE SCALE GENOMIC DNA]</scope>
    <source>
        <strain evidence="3 5">NCTC11460</strain>
    </source>
</reference>
<dbReference type="EMBL" id="UGTB01000004">
    <property type="protein sequence ID" value="SUB60685.1"/>
    <property type="molecule type" value="Genomic_DNA"/>
</dbReference>
<dbReference type="SUPFAM" id="SSF140490">
    <property type="entry name" value="Nqo1C-terminal domain-like"/>
    <property type="match status" value="1"/>
</dbReference>
<dbReference type="EC" id="1.4.1.13" evidence="3"/>
<dbReference type="SUPFAM" id="SSF46548">
    <property type="entry name" value="alpha-helical ferredoxin"/>
    <property type="match status" value="2"/>
</dbReference>
<dbReference type="GO" id="GO:0051539">
    <property type="term" value="F:4 iron, 4 sulfur cluster binding"/>
    <property type="evidence" value="ECO:0007669"/>
    <property type="project" value="InterPro"/>
</dbReference>
<keyword evidence="3" id="KW-0560">Oxidoreductase</keyword>
<dbReference type="InterPro" id="IPR037207">
    <property type="entry name" value="Nuop51_4Fe4S-bd_sf"/>
</dbReference>
<evidence type="ECO:0000313" key="5">
    <source>
        <dbReference type="Proteomes" id="UP000255101"/>
    </source>
</evidence>
<dbReference type="eggNOG" id="COG1894">
    <property type="taxonomic scope" value="Bacteria"/>
</dbReference>
<dbReference type="InterPro" id="IPR023753">
    <property type="entry name" value="FAD/NAD-binding_dom"/>
</dbReference>
<dbReference type="EMBL" id="LSQZ01000014">
    <property type="protein sequence ID" value="KXI14055.1"/>
    <property type="molecule type" value="Genomic_DNA"/>
</dbReference>
<evidence type="ECO:0000313" key="4">
    <source>
        <dbReference type="Proteomes" id="UP000070326"/>
    </source>
</evidence>
<dbReference type="InterPro" id="IPR036188">
    <property type="entry name" value="FAD/NAD-bd_sf"/>
</dbReference>
<dbReference type="Gene3D" id="3.50.50.60">
    <property type="entry name" value="FAD/NAD(P)-binding domain"/>
    <property type="match status" value="2"/>
</dbReference>
<dbReference type="GO" id="GO:0004355">
    <property type="term" value="F:glutamate synthase (NADPH) activity"/>
    <property type="evidence" value="ECO:0007669"/>
    <property type="project" value="UniProtKB-EC"/>
</dbReference>
<feature type="domain" description="NADH-ubiquinone oxidoreductase 51kDa subunit iron-sulphur binding" evidence="1">
    <location>
        <begin position="37"/>
        <end position="82"/>
    </location>
</feature>
<dbReference type="AlphaFoldDB" id="A0A135YXD1"/>
<evidence type="ECO:0000313" key="3">
    <source>
        <dbReference type="EMBL" id="SUB60685.1"/>
    </source>
</evidence>
<sequence length="610" mass="66782">MSRLYINTPNTAQVVVEGLYKDMERRIMSSPPGICPIDISLSFLSLCHAQTCGKCVPCRIGLGKLKELMEKVLSSEADESTIDLIEETSRVIMETADCAIGTEAAEMVLKGVMGFRDDYLSHIRTGNCSMDRNISVPCVALCPAGVDIPGYMALVGEGRYKDAVRLVRKDNPFTTACALVCEHPCEARCRRTMVDAPMNIRGIKLYAADHAKEVPPPKPAKSTNKKVAVVGGGPSGLSAAYYLSLMGHKVSVYEAKDKLGGMLRYGIPNYRLPRKRLQEDIDAILATGIEVHTNVEIGKDFSVEDLSKKFDAVYIAIGAHDDKKLGLDGENSKGVTSAVEMLKNIGDEKYPDFTGKKVVVIGGGNVAMDVARTAIRCKADKVSIVYRRRQEDMTCLPEEVEGAIAEGCQLVTLMAPIRIEADKDNNTKAIWVQPQMISTITNGRAKPINSSKKEERIECDQIIVAIGQNIGSNYFKEFGMPVKKGIIEALNSSEVKNIPGVFAGGDCVTGPATVIKAIGAGKVAAANIDEYLGFNHMISVDVEIPKVDFKDKKACARSNMREVPIEIRKNNFEEIELGLTREETEQEVSRCLRCDHFGWGNFRGGRTLKW</sequence>
<organism evidence="2 4">
    <name type="scientific">Peptostreptococcus anaerobius</name>
    <dbReference type="NCBI Taxonomy" id="1261"/>
    <lineage>
        <taxon>Bacteria</taxon>
        <taxon>Bacillati</taxon>
        <taxon>Bacillota</taxon>
        <taxon>Clostridia</taxon>
        <taxon>Peptostreptococcales</taxon>
        <taxon>Peptostreptococcaceae</taxon>
        <taxon>Peptostreptococcus</taxon>
    </lineage>
</organism>
<dbReference type="SMART" id="SM00928">
    <property type="entry name" value="NADH_4Fe-4S"/>
    <property type="match status" value="1"/>
</dbReference>
<dbReference type="NCBIfam" id="NF009410">
    <property type="entry name" value="PRK12771.1"/>
    <property type="match status" value="1"/>
</dbReference>
<name>A0A135YXD1_9FIRM</name>
<gene>
    <name evidence="3" type="primary">gltD_1</name>
    <name evidence="2" type="ORF">HMPREF3195_00386</name>
    <name evidence="3" type="ORF">NCTC11460_00594</name>
</gene>
<dbReference type="Pfam" id="PF07992">
    <property type="entry name" value="Pyr_redox_2"/>
    <property type="match status" value="1"/>
</dbReference>
<dbReference type="PATRIC" id="fig|1261.5.peg.392"/>
<dbReference type="PANTHER" id="PTHR42783">
    <property type="entry name" value="GLUTAMATE SYNTHASE [NADPH] SMALL CHAIN"/>
    <property type="match status" value="1"/>
</dbReference>
<dbReference type="eggNOG" id="COG0493">
    <property type="taxonomic scope" value="Bacteria"/>
</dbReference>
<dbReference type="InterPro" id="IPR019575">
    <property type="entry name" value="Nuop51_4Fe4S-bd"/>
</dbReference>
<dbReference type="Proteomes" id="UP000255101">
    <property type="component" value="Unassembled WGS sequence"/>
</dbReference>
<dbReference type="STRING" id="1261.HMPREF3195_00386"/>
<protein>
    <submittedName>
        <fullName evidence="3">Glutamate synthase [NADPH] small chain</fullName>
        <ecNumber evidence="3">1.4.1.13</ecNumber>
    </submittedName>
    <submittedName>
        <fullName evidence="2">Pyridine nucleotide-disulfide oxidoreductase</fullName>
    </submittedName>
</protein>
<dbReference type="Gene3D" id="1.10.1060.10">
    <property type="entry name" value="Alpha-helical ferredoxin"/>
    <property type="match status" value="1"/>
</dbReference>
<dbReference type="Pfam" id="PF14691">
    <property type="entry name" value="Fer4_20"/>
    <property type="match status" value="1"/>
</dbReference>
<dbReference type="PRINTS" id="PR00419">
    <property type="entry name" value="ADXRDTASE"/>
</dbReference>
<dbReference type="Proteomes" id="UP000070326">
    <property type="component" value="Unassembled WGS sequence"/>
</dbReference>
<dbReference type="SUPFAM" id="SSF51971">
    <property type="entry name" value="Nucleotide-binding domain"/>
    <property type="match status" value="2"/>
</dbReference>
<evidence type="ECO:0000313" key="2">
    <source>
        <dbReference type="EMBL" id="KXI14055.1"/>
    </source>
</evidence>
<reference evidence="2 4" key="1">
    <citation type="submission" date="2016-02" db="EMBL/GenBank/DDBJ databases">
        <authorList>
            <person name="Wen L."/>
            <person name="He K."/>
            <person name="Yang H."/>
        </authorList>
    </citation>
    <scope>NUCLEOTIDE SEQUENCE [LARGE SCALE GENOMIC DNA]</scope>
    <source>
        <strain evidence="2 4">MJR8628A</strain>
    </source>
</reference>